<dbReference type="SUPFAM" id="SSF53167">
    <property type="entry name" value="Purine and uridine phosphorylases"/>
    <property type="match status" value="1"/>
</dbReference>
<feature type="compositionally biased region" description="Basic and acidic residues" evidence="1">
    <location>
        <begin position="554"/>
        <end position="565"/>
    </location>
</feature>
<name>A0A5N6W3V2_9EURO</name>
<reference evidence="4" key="1">
    <citation type="submission" date="2019-04" db="EMBL/GenBank/DDBJ databases">
        <title>Friends and foes A comparative genomics studyof 23 Aspergillus species from section Flavi.</title>
        <authorList>
            <consortium name="DOE Joint Genome Institute"/>
            <person name="Kjaerbolling I."/>
            <person name="Vesth T."/>
            <person name="Frisvad J.C."/>
            <person name="Nybo J.L."/>
            <person name="Theobald S."/>
            <person name="Kildgaard S."/>
            <person name="Isbrandt T."/>
            <person name="Kuo A."/>
            <person name="Sato A."/>
            <person name="Lyhne E.K."/>
            <person name="Kogle M.E."/>
            <person name="Wiebenga A."/>
            <person name="Kun R.S."/>
            <person name="Lubbers R.J."/>
            <person name="Makela M.R."/>
            <person name="Barry K."/>
            <person name="Chovatia M."/>
            <person name="Clum A."/>
            <person name="Daum C."/>
            <person name="Haridas S."/>
            <person name="He G."/>
            <person name="LaButti K."/>
            <person name="Lipzen A."/>
            <person name="Mondo S."/>
            <person name="Riley R."/>
            <person name="Salamov A."/>
            <person name="Simmons B.A."/>
            <person name="Magnuson J.K."/>
            <person name="Henrissat B."/>
            <person name="Mortensen U.H."/>
            <person name="Larsen T.O."/>
            <person name="Devries R.P."/>
            <person name="Grigoriev I.V."/>
            <person name="Machida M."/>
            <person name="Baker S.E."/>
            <person name="Andersen M.R."/>
        </authorList>
    </citation>
    <scope>NUCLEOTIDE SEQUENCE [LARGE SCALE GENOMIC DNA]</scope>
    <source>
        <strain evidence="4">CBS 130015</strain>
    </source>
</reference>
<dbReference type="InterPro" id="IPR035994">
    <property type="entry name" value="Nucleoside_phosphorylase_sf"/>
</dbReference>
<organism evidence="3 4">
    <name type="scientific">Aspergillus transmontanensis</name>
    <dbReference type="NCBI Taxonomy" id="1034304"/>
    <lineage>
        <taxon>Eukaryota</taxon>
        <taxon>Fungi</taxon>
        <taxon>Dikarya</taxon>
        <taxon>Ascomycota</taxon>
        <taxon>Pezizomycotina</taxon>
        <taxon>Eurotiomycetes</taxon>
        <taxon>Eurotiomycetidae</taxon>
        <taxon>Eurotiales</taxon>
        <taxon>Aspergillaceae</taxon>
        <taxon>Aspergillus</taxon>
        <taxon>Aspergillus subgen. Circumdati</taxon>
    </lineage>
</organism>
<evidence type="ECO:0000259" key="2">
    <source>
        <dbReference type="Pfam" id="PF01048"/>
    </source>
</evidence>
<dbReference type="InterPro" id="IPR000845">
    <property type="entry name" value="Nucleoside_phosphorylase_d"/>
</dbReference>
<dbReference type="GO" id="GO:0009116">
    <property type="term" value="P:nucleoside metabolic process"/>
    <property type="evidence" value="ECO:0007669"/>
    <property type="project" value="InterPro"/>
</dbReference>
<dbReference type="Proteomes" id="UP000325433">
    <property type="component" value="Unassembled WGS sequence"/>
</dbReference>
<dbReference type="InterPro" id="IPR053137">
    <property type="entry name" value="NLR-like"/>
</dbReference>
<dbReference type="PANTHER" id="PTHR46082">
    <property type="entry name" value="ATP/GTP-BINDING PROTEIN-RELATED"/>
    <property type="match status" value="1"/>
</dbReference>
<feature type="region of interest" description="Disordered" evidence="1">
    <location>
        <begin position="478"/>
        <end position="569"/>
    </location>
</feature>
<proteinExistence type="predicted"/>
<dbReference type="Gene3D" id="3.40.50.1580">
    <property type="entry name" value="Nucleoside phosphorylase domain"/>
    <property type="match status" value="1"/>
</dbReference>
<evidence type="ECO:0000256" key="1">
    <source>
        <dbReference type="SAM" id="MobiDB-lite"/>
    </source>
</evidence>
<evidence type="ECO:0000313" key="3">
    <source>
        <dbReference type="EMBL" id="KAE8315208.1"/>
    </source>
</evidence>
<dbReference type="GO" id="GO:0003824">
    <property type="term" value="F:catalytic activity"/>
    <property type="evidence" value="ECO:0007669"/>
    <property type="project" value="InterPro"/>
</dbReference>
<gene>
    <name evidence="3" type="ORF">BDV41DRAFT_574909</name>
</gene>
<protein>
    <submittedName>
        <fullName evidence="3">Nucleoside phosphorylase domain-containing protein</fullName>
    </submittedName>
</protein>
<accession>A0A5N6W3V2</accession>
<dbReference type="PANTHER" id="PTHR46082:SF11">
    <property type="entry name" value="AAA+ ATPASE DOMAIN-CONTAINING PROTEIN-RELATED"/>
    <property type="match status" value="1"/>
</dbReference>
<sequence length="694" mass="75271">MLGTTARPDDREFTVGWVCALFKEYIAALEILDETYDDTTKSSLTSDGRSYYTRGRIGGHKIVVGCLPIGRYGLVSTSTVAEDMKMRFPSVSLGFMVGIGGGAPSDKNDVRLGDVVIGTKVVQYGLGKKTQSGFQVTGQTFTPAPILLHALTGLKTRLFDGLDIAASLEEMVAKSPPMKATFGRPESHTDRLYSPRYVHLDNCDCTNNGLQDHVHLIQRPARGKEQVRVHDGIIASADQVIKDATARDQIAQELDALCFEMEAAGLSDSLKWIAIRGICDYSDSHKNDRWHGYAAAAAAVCAKELLLTIPPVGSTGMEPVSEQKRWEVDCVDFMRVLEKAPPRIATTIHSALVGVCVLLAILGQLIWSFYLWILSVAADIQTPVFDPPVKGAQTVEGPTQLFGGAPIHINIHFDQQTVSHARKQSEADWIESPHQCPTEFSTVHWNGAGRDKLSGSTAELLQGVRALMGKEISRNISISIPHDTGGPLSPVDSSCDPLERIPWQRQDAPHERTDSVSSASKPPVPPRSKKPRGHVSRRNTHIPVPNSMAKRNKHSAENKNHKPPESGEEVPEIVALINEFRGRASMTAQGTLKGFGQGFQGVFIAEDRQIVVAGSFDQTLAQLGAPNLTLTYDNLEELSGTYQIDPGASYVGPTDLNITAGGSNGNTISLHGVLVPPAPSREPVSGFIRFSLDQ</sequence>
<keyword evidence="4" id="KW-1185">Reference proteome</keyword>
<feature type="compositionally biased region" description="Basic residues" evidence="1">
    <location>
        <begin position="527"/>
        <end position="540"/>
    </location>
</feature>
<dbReference type="Pfam" id="PF01048">
    <property type="entry name" value="PNP_UDP_1"/>
    <property type="match status" value="1"/>
</dbReference>
<evidence type="ECO:0000313" key="4">
    <source>
        <dbReference type="Proteomes" id="UP000325433"/>
    </source>
</evidence>
<feature type="domain" description="Nucleoside phosphorylase" evidence="2">
    <location>
        <begin position="48"/>
        <end position="284"/>
    </location>
</feature>
<dbReference type="EMBL" id="ML738313">
    <property type="protein sequence ID" value="KAE8315208.1"/>
    <property type="molecule type" value="Genomic_DNA"/>
</dbReference>
<dbReference type="AlphaFoldDB" id="A0A5N6W3V2"/>